<sequence>MSIISLIAAVDERGGLGCNNQLLCHLPADLQYFKQTTMGKPIIMGRKTFESIGRPLPGRKNIVLSHSLLSIDGVTVLDSVEKAFSLVFEENEVMIIGGAILFSQAIDIADKIYLTKIHHSFAADVFFPEINEEAWDCRNSEFRERDEKNQYDMTFLVYERK</sequence>
<dbReference type="CDD" id="cd00209">
    <property type="entry name" value="DHFR"/>
    <property type="match status" value="1"/>
</dbReference>
<dbReference type="Proteomes" id="UP000254040">
    <property type="component" value="Unassembled WGS sequence"/>
</dbReference>
<dbReference type="FunFam" id="3.40.430.10:FF:000001">
    <property type="entry name" value="Dihydrofolate reductase"/>
    <property type="match status" value="1"/>
</dbReference>
<evidence type="ECO:0000256" key="7">
    <source>
        <dbReference type="ARBA" id="ARBA00025067"/>
    </source>
</evidence>
<comment type="function">
    <text evidence="7 8">Key enzyme in folate metabolism. Catalyzes an essential reaction for de novo glycine and purine synthesis, and for DNA precursor synthesis.</text>
</comment>
<gene>
    <name evidence="11" type="primary">folA</name>
    <name evidence="10" type="ORF">Lmor_1272</name>
    <name evidence="11" type="ORF">NCTC12239_00252</name>
</gene>
<keyword evidence="4 8" id="KW-0554">One-carbon metabolism</keyword>
<reference evidence="11 13" key="2">
    <citation type="submission" date="2018-06" db="EMBL/GenBank/DDBJ databases">
        <authorList>
            <consortium name="Pathogen Informatics"/>
            <person name="Doyle S."/>
        </authorList>
    </citation>
    <scope>NUCLEOTIDE SEQUENCE [LARGE SCALE GENOMIC DNA]</scope>
    <source>
        <strain evidence="11 13">NCTC12239</strain>
    </source>
</reference>
<dbReference type="GO" id="GO:0070401">
    <property type="term" value="F:NADP+ binding"/>
    <property type="evidence" value="ECO:0007669"/>
    <property type="project" value="UniProtKB-ARBA"/>
</dbReference>
<dbReference type="InterPro" id="IPR024072">
    <property type="entry name" value="DHFR-like_dom_sf"/>
</dbReference>
<protein>
    <recommendedName>
        <fullName evidence="3 8">Dihydrofolate reductase</fullName>
        <ecNumber evidence="3 8">1.5.1.3</ecNumber>
    </recommendedName>
</protein>
<dbReference type="PANTHER" id="PTHR48069">
    <property type="entry name" value="DIHYDROFOLATE REDUCTASE"/>
    <property type="match status" value="1"/>
</dbReference>
<dbReference type="GO" id="GO:0046654">
    <property type="term" value="P:tetrahydrofolate biosynthetic process"/>
    <property type="evidence" value="ECO:0007669"/>
    <property type="project" value="UniProtKB-UniPathway"/>
</dbReference>
<comment type="catalytic activity">
    <reaction evidence="8">
        <text>(6S)-5,6,7,8-tetrahydrofolate + NADP(+) = 7,8-dihydrofolate + NADPH + H(+)</text>
        <dbReference type="Rhea" id="RHEA:15009"/>
        <dbReference type="ChEBI" id="CHEBI:15378"/>
        <dbReference type="ChEBI" id="CHEBI:57451"/>
        <dbReference type="ChEBI" id="CHEBI:57453"/>
        <dbReference type="ChEBI" id="CHEBI:57783"/>
        <dbReference type="ChEBI" id="CHEBI:58349"/>
        <dbReference type="EC" id="1.5.1.3"/>
    </reaction>
</comment>
<dbReference type="Proteomes" id="UP000054985">
    <property type="component" value="Unassembled WGS sequence"/>
</dbReference>
<evidence type="ECO:0000256" key="5">
    <source>
        <dbReference type="ARBA" id="ARBA00022857"/>
    </source>
</evidence>
<evidence type="ECO:0000256" key="1">
    <source>
        <dbReference type="ARBA" id="ARBA00004903"/>
    </source>
</evidence>
<evidence type="ECO:0000313" key="10">
    <source>
        <dbReference type="EMBL" id="KTD34739.1"/>
    </source>
</evidence>
<keyword evidence="12" id="KW-1185">Reference proteome</keyword>
<keyword evidence="5 8" id="KW-0521">NADP</keyword>
<dbReference type="EMBL" id="LNYN01000019">
    <property type="protein sequence ID" value="KTD34739.1"/>
    <property type="molecule type" value="Genomic_DNA"/>
</dbReference>
<name>A0A378JSA7_9GAMM</name>
<comment type="pathway">
    <text evidence="1 8">Cofactor biosynthesis; tetrahydrofolate biosynthesis; 5,6,7,8-tetrahydrofolate from 7,8-dihydrofolate: step 1/1.</text>
</comment>
<evidence type="ECO:0000256" key="3">
    <source>
        <dbReference type="ARBA" id="ARBA00012856"/>
    </source>
</evidence>
<dbReference type="Pfam" id="PF00186">
    <property type="entry name" value="DHFR_1"/>
    <property type="match status" value="1"/>
</dbReference>
<dbReference type="SUPFAM" id="SSF53597">
    <property type="entry name" value="Dihydrofolate reductase-like"/>
    <property type="match status" value="1"/>
</dbReference>
<dbReference type="STRING" id="39962.Lmor_1272"/>
<dbReference type="EC" id="1.5.1.3" evidence="3 8"/>
<evidence type="ECO:0000256" key="4">
    <source>
        <dbReference type="ARBA" id="ARBA00022563"/>
    </source>
</evidence>
<keyword evidence="6 8" id="KW-0560">Oxidoreductase</keyword>
<dbReference type="GO" id="GO:0046655">
    <property type="term" value="P:folic acid metabolic process"/>
    <property type="evidence" value="ECO:0007669"/>
    <property type="project" value="TreeGrafter"/>
</dbReference>
<dbReference type="AlphaFoldDB" id="A0A378JSA7"/>
<evidence type="ECO:0000313" key="11">
    <source>
        <dbReference type="EMBL" id="STX61346.1"/>
    </source>
</evidence>
<dbReference type="PROSITE" id="PS51330">
    <property type="entry name" value="DHFR_2"/>
    <property type="match status" value="1"/>
</dbReference>
<dbReference type="GO" id="GO:0046452">
    <property type="term" value="P:dihydrofolate metabolic process"/>
    <property type="evidence" value="ECO:0007669"/>
    <property type="project" value="TreeGrafter"/>
</dbReference>
<comment type="similarity">
    <text evidence="2 8">Belongs to the dihydrofolate reductase family.</text>
</comment>
<organism evidence="11 13">
    <name type="scientific">Legionella moravica</name>
    <dbReference type="NCBI Taxonomy" id="39962"/>
    <lineage>
        <taxon>Bacteria</taxon>
        <taxon>Pseudomonadati</taxon>
        <taxon>Pseudomonadota</taxon>
        <taxon>Gammaproteobacteria</taxon>
        <taxon>Legionellales</taxon>
        <taxon>Legionellaceae</taxon>
        <taxon>Legionella</taxon>
    </lineage>
</organism>
<dbReference type="PIRSF" id="PIRSF000194">
    <property type="entry name" value="DHFR"/>
    <property type="match status" value="1"/>
</dbReference>
<evidence type="ECO:0000256" key="2">
    <source>
        <dbReference type="ARBA" id="ARBA00009539"/>
    </source>
</evidence>
<dbReference type="PRINTS" id="PR00070">
    <property type="entry name" value="DHFR"/>
</dbReference>
<dbReference type="GO" id="GO:0006730">
    <property type="term" value="P:one-carbon metabolic process"/>
    <property type="evidence" value="ECO:0007669"/>
    <property type="project" value="UniProtKB-KW"/>
</dbReference>
<evidence type="ECO:0000259" key="9">
    <source>
        <dbReference type="PROSITE" id="PS51330"/>
    </source>
</evidence>
<evidence type="ECO:0000313" key="13">
    <source>
        <dbReference type="Proteomes" id="UP000254040"/>
    </source>
</evidence>
<dbReference type="RefSeq" id="WP_028385354.1">
    <property type="nucleotide sequence ID" value="NZ_LNYN01000019.1"/>
</dbReference>
<dbReference type="InterPro" id="IPR001796">
    <property type="entry name" value="DHFR_dom"/>
</dbReference>
<evidence type="ECO:0000256" key="8">
    <source>
        <dbReference type="PIRNR" id="PIRNR000194"/>
    </source>
</evidence>
<evidence type="ECO:0000313" key="12">
    <source>
        <dbReference type="Proteomes" id="UP000054985"/>
    </source>
</evidence>
<feature type="domain" description="DHFR" evidence="9">
    <location>
        <begin position="3"/>
        <end position="160"/>
    </location>
</feature>
<dbReference type="Gene3D" id="3.40.430.10">
    <property type="entry name" value="Dihydrofolate Reductase, subunit A"/>
    <property type="match status" value="1"/>
</dbReference>
<dbReference type="EMBL" id="UGOG01000001">
    <property type="protein sequence ID" value="STX61346.1"/>
    <property type="molecule type" value="Genomic_DNA"/>
</dbReference>
<dbReference type="PANTHER" id="PTHR48069:SF3">
    <property type="entry name" value="DIHYDROFOLATE REDUCTASE"/>
    <property type="match status" value="1"/>
</dbReference>
<dbReference type="OrthoDB" id="9804315at2"/>
<proteinExistence type="inferred from homology"/>
<dbReference type="InterPro" id="IPR012259">
    <property type="entry name" value="DHFR"/>
</dbReference>
<dbReference type="GO" id="GO:0005829">
    <property type="term" value="C:cytosol"/>
    <property type="evidence" value="ECO:0007669"/>
    <property type="project" value="TreeGrafter"/>
</dbReference>
<dbReference type="UniPathway" id="UPA00077">
    <property type="reaction ID" value="UER00158"/>
</dbReference>
<reference evidence="10 12" key="1">
    <citation type="submission" date="2015-11" db="EMBL/GenBank/DDBJ databases">
        <title>Genomic analysis of 38 Legionella species identifies large and diverse effector repertoires.</title>
        <authorList>
            <person name="Burstein D."/>
            <person name="Amaro F."/>
            <person name="Zusman T."/>
            <person name="Lifshitz Z."/>
            <person name="Cohen O."/>
            <person name="Gilbert J.A."/>
            <person name="Pupko T."/>
            <person name="Shuman H.A."/>
            <person name="Segal G."/>
        </authorList>
    </citation>
    <scope>NUCLEOTIDE SEQUENCE [LARGE SCALE GENOMIC DNA]</scope>
    <source>
        <strain evidence="10 12">ATCC 43877</strain>
    </source>
</reference>
<evidence type="ECO:0000256" key="6">
    <source>
        <dbReference type="ARBA" id="ARBA00023002"/>
    </source>
</evidence>
<dbReference type="GO" id="GO:0004146">
    <property type="term" value="F:dihydrofolate reductase activity"/>
    <property type="evidence" value="ECO:0007669"/>
    <property type="project" value="UniProtKB-EC"/>
</dbReference>
<accession>A0A378JSA7</accession>